<dbReference type="Proteomes" id="UP000054538">
    <property type="component" value="Unassembled WGS sequence"/>
</dbReference>
<gene>
    <name evidence="1" type="ORF">PAXRUDRAFT_166946</name>
</gene>
<reference evidence="1 2" key="1">
    <citation type="submission" date="2014-04" db="EMBL/GenBank/DDBJ databases">
        <authorList>
            <consortium name="DOE Joint Genome Institute"/>
            <person name="Kuo A."/>
            <person name="Kohler A."/>
            <person name="Jargeat P."/>
            <person name="Nagy L.G."/>
            <person name="Floudas D."/>
            <person name="Copeland A."/>
            <person name="Barry K.W."/>
            <person name="Cichocki N."/>
            <person name="Veneault-Fourrey C."/>
            <person name="LaButti K."/>
            <person name="Lindquist E.A."/>
            <person name="Lipzen A."/>
            <person name="Lundell T."/>
            <person name="Morin E."/>
            <person name="Murat C."/>
            <person name="Sun H."/>
            <person name="Tunlid A."/>
            <person name="Henrissat B."/>
            <person name="Grigoriev I.V."/>
            <person name="Hibbett D.S."/>
            <person name="Martin F."/>
            <person name="Nordberg H.P."/>
            <person name="Cantor M.N."/>
            <person name="Hua S.X."/>
        </authorList>
    </citation>
    <scope>NUCLEOTIDE SEQUENCE [LARGE SCALE GENOMIC DNA]</scope>
    <source>
        <strain evidence="1 2">Ve08.2h10</strain>
    </source>
</reference>
<name>A0A0D0CPY6_9AGAM</name>
<protein>
    <submittedName>
        <fullName evidence="1">Uncharacterized protein</fullName>
    </submittedName>
</protein>
<dbReference type="AlphaFoldDB" id="A0A0D0CPY6"/>
<dbReference type="HOGENOM" id="CLU_2146671_0_0_1"/>
<dbReference type="InParanoid" id="A0A0D0CPY6"/>
<reference evidence="2" key="2">
    <citation type="submission" date="2015-01" db="EMBL/GenBank/DDBJ databases">
        <title>Evolutionary Origins and Diversification of the Mycorrhizal Mutualists.</title>
        <authorList>
            <consortium name="DOE Joint Genome Institute"/>
            <consortium name="Mycorrhizal Genomics Consortium"/>
            <person name="Kohler A."/>
            <person name="Kuo A."/>
            <person name="Nagy L.G."/>
            <person name="Floudas D."/>
            <person name="Copeland A."/>
            <person name="Barry K.W."/>
            <person name="Cichocki N."/>
            <person name="Veneault-Fourrey C."/>
            <person name="LaButti K."/>
            <person name="Lindquist E.A."/>
            <person name="Lipzen A."/>
            <person name="Lundell T."/>
            <person name="Morin E."/>
            <person name="Murat C."/>
            <person name="Riley R."/>
            <person name="Ohm R."/>
            <person name="Sun H."/>
            <person name="Tunlid A."/>
            <person name="Henrissat B."/>
            <person name="Grigoriev I.V."/>
            <person name="Hibbett D.S."/>
            <person name="Martin F."/>
        </authorList>
    </citation>
    <scope>NUCLEOTIDE SEQUENCE [LARGE SCALE GENOMIC DNA]</scope>
    <source>
        <strain evidence="2">Ve08.2h10</strain>
    </source>
</reference>
<dbReference type="OrthoDB" id="10394493at2759"/>
<organism evidence="1 2">
    <name type="scientific">Paxillus rubicundulus Ve08.2h10</name>
    <dbReference type="NCBI Taxonomy" id="930991"/>
    <lineage>
        <taxon>Eukaryota</taxon>
        <taxon>Fungi</taxon>
        <taxon>Dikarya</taxon>
        <taxon>Basidiomycota</taxon>
        <taxon>Agaricomycotina</taxon>
        <taxon>Agaricomycetes</taxon>
        <taxon>Agaricomycetidae</taxon>
        <taxon>Boletales</taxon>
        <taxon>Paxilineae</taxon>
        <taxon>Paxillaceae</taxon>
        <taxon>Paxillus</taxon>
    </lineage>
</organism>
<dbReference type="EMBL" id="KN827001">
    <property type="protein sequence ID" value="KIK77403.1"/>
    <property type="molecule type" value="Genomic_DNA"/>
</dbReference>
<evidence type="ECO:0000313" key="1">
    <source>
        <dbReference type="EMBL" id="KIK77403.1"/>
    </source>
</evidence>
<evidence type="ECO:0000313" key="2">
    <source>
        <dbReference type="Proteomes" id="UP000054538"/>
    </source>
</evidence>
<keyword evidence="2" id="KW-1185">Reference proteome</keyword>
<proteinExistence type="predicted"/>
<accession>A0A0D0CPY6</accession>
<sequence>MKKLPFELLEEHMRCSYLVDPEHMDGLAALGLASVVNALDKFKGGWYKKGDNTINFAAFYHCALHIIQTHIHADTNLTSIYISLCCSICKKGQSLWGSEKLVDEDDNSMVWV</sequence>